<dbReference type="InterPro" id="IPR036864">
    <property type="entry name" value="Zn2-C6_fun-type_DNA-bd_sf"/>
</dbReference>
<evidence type="ECO:0000313" key="4">
    <source>
        <dbReference type="EMBL" id="KAL3420015.1"/>
    </source>
</evidence>
<proteinExistence type="predicted"/>
<dbReference type="CDD" id="cd00067">
    <property type="entry name" value="GAL4"/>
    <property type="match status" value="1"/>
</dbReference>
<keyword evidence="1" id="KW-0539">Nucleus</keyword>
<evidence type="ECO:0000259" key="3">
    <source>
        <dbReference type="PROSITE" id="PS50048"/>
    </source>
</evidence>
<evidence type="ECO:0000256" key="1">
    <source>
        <dbReference type="ARBA" id="ARBA00023242"/>
    </source>
</evidence>
<dbReference type="Proteomes" id="UP001629113">
    <property type="component" value="Unassembled WGS sequence"/>
</dbReference>
<feature type="compositionally biased region" description="Polar residues" evidence="2">
    <location>
        <begin position="1"/>
        <end position="10"/>
    </location>
</feature>
<dbReference type="PROSITE" id="PS50048">
    <property type="entry name" value="ZN2_CY6_FUNGAL_2"/>
    <property type="match status" value="1"/>
</dbReference>
<dbReference type="EMBL" id="JBFCZG010000007">
    <property type="protein sequence ID" value="KAL3420015.1"/>
    <property type="molecule type" value="Genomic_DNA"/>
</dbReference>
<sequence length="1260" mass="140108">MAFNDNSNGPDWSDVLDFFDPDSLGQNDQPPPASAPGDASATGIADWNEDPWHAADPSLMNSADPADAQNSQYPDFFENAVDAGNDQYPGFDLEEFLGREAAPESQDYTIDPALLAAPNTSAGPDPLQNADEEFINQLLAEAQPRPPPGQIMYNPRLDDQGDTDMMMKENDNSGYMQQFASPYRVSPPRPEVPASIQPPENDIDQQLAAALGQELGRSMEPVSSPLSSVSSDNIVVYGQQPIASETLSPAVNPSLAPGSPGPGSFVGVPDRARIACSSCRTARRKCDVKQRGIPCTFCRARGKVCDLSRYDPKPRPNLAPVVSTGRYRLLPPNAKCSACSTDWRECDVSVYGQPCSRCKTLKVECNIDDYFDKAGNLLKRANRGQGKGLAGRFSVGSIGLPRFLTRREAQPMAELPSLEQMLHPQAGQGHLGLGAFIDDGPRYDYETPRDAAARQELAQENMGISQHPMRELERLHEAVDSRDRRARNASYSAWNNAKIKTRKKMRDERLTVRGWITPGSENYDQEYAHQFEMHEQSRQEENALRREAARRWAIEYSHSVGISPPLNPPHYEVAADDDEVDDEGNWTMLRTRQAARLPGDVPVNIPNLLQRCETCAQIGRMICDVGSIGLPCTRCKELDVGTTCMLAKPLEMVTEGQVYSDGTPNPVGKIPTFAQRPDAMDRINRVAAERGGRQFPAPASSMATWDAVGQLGGEIEEPLNAVTPRDVGNDAANAVPSPANPLASNPAQPAGGSAGLGTVIARPLNITSNRGRQQRPATRPLQNYDRAAPSRLPAIRNPRVDATQSYWGLRPRKSIQPRPATRIQKEAWSRAGSEKTCWSCRALDRRCSGKTGGTTFWPWCKECFERGDAHNCMWGTELDFRDYQRPGSAQTDPAIPYRRRFVALQAFRKAQQDGTLLPRYFDDPPGEWGQISWADTHFLKKDWTRKWNRHQLHERTVPLPNFELGVLKGIPTEADYKSLPGVWEELTALASRQTLPATYARRVCNERGVWTEDDWYVMLAGPIENQTRQHGVSPAKACDCNPHTRGLPKFHTCDTCHADQMTSIWEEAEQIFKAAKMWFCQECAQTVKSMYADMPQHFKLKRCTCNKQAMISWLCNMDRYHAIDTVLQRTRLVDEWLRRSLNLTACGHSTSIVNPSDIACATQKPADAKSGVWRCKSCKDVVIDTRTNFLSVRKAAAMTPQQRADYHKASVDPQGPSQPRARVVTAADYLVDAAQEEAFFKRITSQRQILRDRGLLLRGG</sequence>
<dbReference type="InterPro" id="IPR001138">
    <property type="entry name" value="Zn2Cys6_DnaBD"/>
</dbReference>
<evidence type="ECO:0000256" key="2">
    <source>
        <dbReference type="SAM" id="MobiDB-lite"/>
    </source>
</evidence>
<feature type="region of interest" description="Disordered" evidence="2">
    <location>
        <begin position="1"/>
        <end position="73"/>
    </location>
</feature>
<accession>A0ABR4P9Q8</accession>
<name>A0ABR4P9Q8_9HELO</name>
<feature type="domain" description="Zn(2)-C6 fungal-type" evidence="3">
    <location>
        <begin position="275"/>
        <end position="307"/>
    </location>
</feature>
<gene>
    <name evidence="4" type="ORF">PVAG01_08514</name>
</gene>
<dbReference type="SUPFAM" id="SSF57701">
    <property type="entry name" value="Zn2/Cys6 DNA-binding domain"/>
    <property type="match status" value="1"/>
</dbReference>
<feature type="compositionally biased region" description="Low complexity" evidence="2">
    <location>
        <begin position="729"/>
        <end position="750"/>
    </location>
</feature>
<reference evidence="4 5" key="1">
    <citation type="submission" date="2024-06" db="EMBL/GenBank/DDBJ databases">
        <title>Complete genome of Phlyctema vagabunda strain 19-DSS-EL-015.</title>
        <authorList>
            <person name="Fiorenzani C."/>
        </authorList>
    </citation>
    <scope>NUCLEOTIDE SEQUENCE [LARGE SCALE GENOMIC DNA]</scope>
    <source>
        <strain evidence="4 5">19-DSS-EL-015</strain>
    </source>
</reference>
<dbReference type="PROSITE" id="PS00463">
    <property type="entry name" value="ZN2_CY6_FUNGAL_1"/>
    <property type="match status" value="1"/>
</dbReference>
<comment type="caution">
    <text evidence="4">The sequence shown here is derived from an EMBL/GenBank/DDBJ whole genome shotgun (WGS) entry which is preliminary data.</text>
</comment>
<feature type="region of interest" description="Disordered" evidence="2">
    <location>
        <begin position="725"/>
        <end position="797"/>
    </location>
</feature>
<organism evidence="4 5">
    <name type="scientific">Phlyctema vagabunda</name>
    <dbReference type="NCBI Taxonomy" id="108571"/>
    <lineage>
        <taxon>Eukaryota</taxon>
        <taxon>Fungi</taxon>
        <taxon>Dikarya</taxon>
        <taxon>Ascomycota</taxon>
        <taxon>Pezizomycotina</taxon>
        <taxon>Leotiomycetes</taxon>
        <taxon>Helotiales</taxon>
        <taxon>Dermateaceae</taxon>
        <taxon>Phlyctema</taxon>
    </lineage>
</organism>
<protein>
    <recommendedName>
        <fullName evidence="3">Zn(2)-C6 fungal-type domain-containing protein</fullName>
    </recommendedName>
</protein>
<keyword evidence="5" id="KW-1185">Reference proteome</keyword>
<evidence type="ECO:0000313" key="5">
    <source>
        <dbReference type="Proteomes" id="UP001629113"/>
    </source>
</evidence>